<feature type="domain" description="Small ribosomal subunit protein mS35 mitochondrial conserved" evidence="1">
    <location>
        <begin position="92"/>
        <end position="245"/>
    </location>
</feature>
<protein>
    <recommendedName>
        <fullName evidence="1">Small ribosomal subunit protein mS35 mitochondrial conserved domain-containing protein</fullName>
    </recommendedName>
</protein>
<name>J7SC01_9APHY</name>
<dbReference type="InterPro" id="IPR039848">
    <property type="entry name" value="Ribosomal_mS35_mt"/>
</dbReference>
<keyword evidence="3" id="KW-1185">Reference proteome</keyword>
<dbReference type="GO" id="GO:0003735">
    <property type="term" value="F:structural constituent of ribosome"/>
    <property type="evidence" value="ECO:0007669"/>
    <property type="project" value="InterPro"/>
</dbReference>
<dbReference type="Proteomes" id="UP000006352">
    <property type="component" value="Unassembled WGS sequence"/>
</dbReference>
<evidence type="ECO:0000313" key="3">
    <source>
        <dbReference type="Proteomes" id="UP000006352"/>
    </source>
</evidence>
<dbReference type="OrthoDB" id="283424at2759"/>
<dbReference type="EMBL" id="HE796875">
    <property type="protein sequence ID" value="CCL98286.1"/>
    <property type="molecule type" value="Genomic_DNA"/>
</dbReference>
<dbReference type="AlphaFoldDB" id="J7SC01"/>
<reference evidence="2 3" key="1">
    <citation type="journal article" date="2012" name="Appl. Environ. Microbiol.">
        <title>Short-read sequencing for genomic analysis of the brown rot fungus Fibroporia radiculosa.</title>
        <authorList>
            <person name="Tang J.D."/>
            <person name="Perkins A.D."/>
            <person name="Sonstegard T.S."/>
            <person name="Schroeder S.G."/>
            <person name="Burgess S.C."/>
            <person name="Diehl S.V."/>
        </authorList>
    </citation>
    <scope>NUCLEOTIDE SEQUENCE [LARGE SCALE GENOMIC DNA]</scope>
    <source>
        <strain evidence="2 3">TFFH 294</strain>
    </source>
</reference>
<dbReference type="InParanoid" id="J7SC01"/>
<gene>
    <name evidence="2" type="ORF">FIBRA_00280</name>
</gene>
<accession>J7SC01</accession>
<dbReference type="GeneID" id="24093197"/>
<dbReference type="RefSeq" id="XP_012177569.1">
    <property type="nucleotide sequence ID" value="XM_012322179.1"/>
</dbReference>
<dbReference type="STRING" id="599839.J7SC01"/>
<sequence length="263" mass="29431">MVLTWACRPVARNIHTSAVARMARRSPTASSTATPSTHTAAMQQLANYDIEKDVDDDTTMAGHLLFQQQRHALYYMRLIEHEMPKLVAYRKPFIPPSVSMPLVVRSISYGGEQHPVDVKRTIVVPLAQLPLKDTAAIHKFKLLAGPRWTPDPPPNSGVDRNESNSEHGYFKIACEDFPKAAMNLKWASDTLDKLLTEANDTRDTFADVPLDSRHLTAKARKARKGEHVYARRGVRPTIKDFPKEWLPLSDADNTFADSSSSSV</sequence>
<dbReference type="InterPro" id="IPR019349">
    <property type="entry name" value="Ribosomal_mS35_mit"/>
</dbReference>
<dbReference type="Pfam" id="PF10213">
    <property type="entry name" value="MRP-S28"/>
    <property type="match status" value="1"/>
</dbReference>
<evidence type="ECO:0000259" key="1">
    <source>
        <dbReference type="Pfam" id="PF10213"/>
    </source>
</evidence>
<dbReference type="HOGENOM" id="CLU_072379_0_0_1"/>
<dbReference type="PANTHER" id="PTHR13490">
    <property type="entry name" value="MITOCHONDRIAL 28S RIBOSOMAL PROTEIN S28"/>
    <property type="match status" value="1"/>
</dbReference>
<dbReference type="GO" id="GO:0005763">
    <property type="term" value="C:mitochondrial small ribosomal subunit"/>
    <property type="evidence" value="ECO:0007669"/>
    <property type="project" value="TreeGrafter"/>
</dbReference>
<dbReference type="FunCoup" id="J7SC01">
    <property type="interactions" value="22"/>
</dbReference>
<dbReference type="PANTHER" id="PTHR13490:SF0">
    <property type="entry name" value="SMALL RIBOSOMAL SUBUNIT PROTEIN MS35"/>
    <property type="match status" value="1"/>
</dbReference>
<dbReference type="GO" id="GO:0032543">
    <property type="term" value="P:mitochondrial translation"/>
    <property type="evidence" value="ECO:0007669"/>
    <property type="project" value="InterPro"/>
</dbReference>
<proteinExistence type="predicted"/>
<evidence type="ECO:0000313" key="2">
    <source>
        <dbReference type="EMBL" id="CCL98286.1"/>
    </source>
</evidence>
<organism evidence="2 3">
    <name type="scientific">Fibroporia radiculosa</name>
    <dbReference type="NCBI Taxonomy" id="599839"/>
    <lineage>
        <taxon>Eukaryota</taxon>
        <taxon>Fungi</taxon>
        <taxon>Dikarya</taxon>
        <taxon>Basidiomycota</taxon>
        <taxon>Agaricomycotina</taxon>
        <taxon>Agaricomycetes</taxon>
        <taxon>Polyporales</taxon>
        <taxon>Fibroporiaceae</taxon>
        <taxon>Fibroporia</taxon>
    </lineage>
</organism>